<evidence type="ECO:0000256" key="1">
    <source>
        <dbReference type="SAM" id="MobiDB-lite"/>
    </source>
</evidence>
<keyword evidence="3" id="KW-1185">Reference proteome</keyword>
<dbReference type="AlphaFoldDB" id="A0A448WRN7"/>
<accession>A0A448WRN7</accession>
<gene>
    <name evidence="2" type="ORF">PXEA_LOCUS11935</name>
</gene>
<dbReference type="Proteomes" id="UP000784294">
    <property type="component" value="Unassembled WGS sequence"/>
</dbReference>
<comment type="caution">
    <text evidence="2">The sequence shown here is derived from an EMBL/GenBank/DDBJ whole genome shotgun (WGS) entry which is preliminary data.</text>
</comment>
<reference evidence="2" key="1">
    <citation type="submission" date="2018-11" db="EMBL/GenBank/DDBJ databases">
        <authorList>
            <consortium name="Pathogen Informatics"/>
        </authorList>
    </citation>
    <scope>NUCLEOTIDE SEQUENCE</scope>
</reference>
<feature type="region of interest" description="Disordered" evidence="1">
    <location>
        <begin position="1"/>
        <end position="58"/>
    </location>
</feature>
<sequence>MINVPTNQVVESTDLQERDPNDARSEAGQPICGSPPAASSEIDGNGGPNDLGPPDAGAHMQLLAGLPEAFRTRIAFVQLHATDVELDDAIVGCKSARLACDAYLKA</sequence>
<feature type="compositionally biased region" description="Basic and acidic residues" evidence="1">
    <location>
        <begin position="15"/>
        <end position="25"/>
    </location>
</feature>
<dbReference type="EMBL" id="CAAALY010037283">
    <property type="protein sequence ID" value="VEL18495.1"/>
    <property type="molecule type" value="Genomic_DNA"/>
</dbReference>
<evidence type="ECO:0000313" key="2">
    <source>
        <dbReference type="EMBL" id="VEL18495.1"/>
    </source>
</evidence>
<feature type="compositionally biased region" description="Polar residues" evidence="1">
    <location>
        <begin position="1"/>
        <end position="13"/>
    </location>
</feature>
<organism evidence="2 3">
    <name type="scientific">Protopolystoma xenopodis</name>
    <dbReference type="NCBI Taxonomy" id="117903"/>
    <lineage>
        <taxon>Eukaryota</taxon>
        <taxon>Metazoa</taxon>
        <taxon>Spiralia</taxon>
        <taxon>Lophotrochozoa</taxon>
        <taxon>Platyhelminthes</taxon>
        <taxon>Monogenea</taxon>
        <taxon>Polyopisthocotylea</taxon>
        <taxon>Polystomatidea</taxon>
        <taxon>Polystomatidae</taxon>
        <taxon>Protopolystoma</taxon>
    </lineage>
</organism>
<protein>
    <submittedName>
        <fullName evidence="2">Uncharacterized protein</fullName>
    </submittedName>
</protein>
<name>A0A448WRN7_9PLAT</name>
<proteinExistence type="predicted"/>
<evidence type="ECO:0000313" key="3">
    <source>
        <dbReference type="Proteomes" id="UP000784294"/>
    </source>
</evidence>